<dbReference type="HOGENOM" id="CLU_3245784_0_0_6"/>
<organism evidence="2 3">
    <name type="scientific">Acidithiobacillus ferrooxidans (strain ATCC 23270 / DSM 14882 / CIP 104768 / NCIMB 8455)</name>
    <name type="common">Ferrobacillus ferrooxidans (strain ATCC 23270)</name>
    <dbReference type="NCBI Taxonomy" id="243159"/>
    <lineage>
        <taxon>Bacteria</taxon>
        <taxon>Pseudomonadati</taxon>
        <taxon>Pseudomonadota</taxon>
        <taxon>Acidithiobacillia</taxon>
        <taxon>Acidithiobacillales</taxon>
        <taxon>Acidithiobacillaceae</taxon>
        <taxon>Acidithiobacillus</taxon>
    </lineage>
</organism>
<dbReference type="KEGG" id="afr:AFE_1129"/>
<protein>
    <submittedName>
        <fullName evidence="2">Lipoprotein, putative</fullName>
    </submittedName>
</protein>
<dbReference type="AlphaFoldDB" id="B7J877"/>
<dbReference type="EMBL" id="CP001219">
    <property type="protein sequence ID" value="ACK79702.1"/>
    <property type="molecule type" value="Genomic_DNA"/>
</dbReference>
<dbReference type="Proteomes" id="UP000001362">
    <property type="component" value="Chromosome"/>
</dbReference>
<keyword evidence="2" id="KW-0449">Lipoprotein</keyword>
<dbReference type="PaxDb" id="243159-AFE_1129"/>
<feature type="chain" id="PRO_5002855041" evidence="1">
    <location>
        <begin position="23"/>
        <end position="42"/>
    </location>
</feature>
<gene>
    <name evidence="2" type="ordered locus">AFE_1129</name>
</gene>
<proteinExistence type="predicted"/>
<keyword evidence="1" id="KW-0732">Signal</keyword>
<evidence type="ECO:0000256" key="1">
    <source>
        <dbReference type="SAM" id="SignalP"/>
    </source>
</evidence>
<sequence>MKKIKLLLLPVAILAAAGCSQSVPTGSVGIWHNRFTGYINRR</sequence>
<name>B7J877_ACIF2</name>
<feature type="signal peptide" evidence="1">
    <location>
        <begin position="1"/>
        <end position="22"/>
    </location>
</feature>
<dbReference type="STRING" id="243159.AFE_1129"/>
<dbReference type="PROSITE" id="PS51257">
    <property type="entry name" value="PROKAR_LIPOPROTEIN"/>
    <property type="match status" value="1"/>
</dbReference>
<evidence type="ECO:0000313" key="3">
    <source>
        <dbReference type="Proteomes" id="UP000001362"/>
    </source>
</evidence>
<accession>B7J877</accession>
<reference evidence="2 3" key="1">
    <citation type="journal article" date="2008" name="BMC Genomics">
        <title>Acidithiobacillus ferrooxidans metabolism: from genome sequence to industrial applications.</title>
        <authorList>
            <person name="Valdes J."/>
            <person name="Pedroso I."/>
            <person name="Quatrini R."/>
            <person name="Dodson R.J."/>
            <person name="Tettelin H."/>
            <person name="Blake R.II."/>
            <person name="Eisen J.A."/>
            <person name="Holmes D.S."/>
        </authorList>
    </citation>
    <scope>NUCLEOTIDE SEQUENCE [LARGE SCALE GENOMIC DNA]</scope>
    <source>
        <strain evidence="3">ATCC 23270 / DSM 14882 / CIP 104768 / NCIMB 8455</strain>
    </source>
</reference>
<keyword evidence="3" id="KW-1185">Reference proteome</keyword>
<evidence type="ECO:0000313" key="2">
    <source>
        <dbReference type="EMBL" id="ACK79702.1"/>
    </source>
</evidence>